<accession>A0A9W8H9B9</accession>
<dbReference type="OrthoDB" id="5527805at2759"/>
<name>A0A9W8H9B9_9FUNG</name>
<dbReference type="AlphaFoldDB" id="A0A9W8H9B9"/>
<evidence type="ECO:0000313" key="2">
    <source>
        <dbReference type="Proteomes" id="UP001140217"/>
    </source>
</evidence>
<dbReference type="Proteomes" id="UP001140217">
    <property type="component" value="Unassembled WGS sequence"/>
</dbReference>
<gene>
    <name evidence="1" type="ORF">H4R18_005383</name>
</gene>
<proteinExistence type="predicted"/>
<comment type="caution">
    <text evidence="1">The sequence shown here is derived from an EMBL/GenBank/DDBJ whole genome shotgun (WGS) entry which is preliminary data.</text>
</comment>
<protein>
    <submittedName>
        <fullName evidence="1">Uncharacterized protein</fullName>
    </submittedName>
</protein>
<organism evidence="1 2">
    <name type="scientific">Coemansia javaensis</name>
    <dbReference type="NCBI Taxonomy" id="2761396"/>
    <lineage>
        <taxon>Eukaryota</taxon>
        <taxon>Fungi</taxon>
        <taxon>Fungi incertae sedis</taxon>
        <taxon>Zoopagomycota</taxon>
        <taxon>Kickxellomycotina</taxon>
        <taxon>Kickxellomycetes</taxon>
        <taxon>Kickxellales</taxon>
        <taxon>Kickxellaceae</taxon>
        <taxon>Coemansia</taxon>
    </lineage>
</organism>
<evidence type="ECO:0000313" key="1">
    <source>
        <dbReference type="EMBL" id="KAJ2776986.1"/>
    </source>
</evidence>
<reference evidence="1" key="1">
    <citation type="submission" date="2022-07" db="EMBL/GenBank/DDBJ databases">
        <title>Phylogenomic reconstructions and comparative analyses of Kickxellomycotina fungi.</title>
        <authorList>
            <person name="Reynolds N.K."/>
            <person name="Stajich J.E."/>
            <person name="Barry K."/>
            <person name="Grigoriev I.V."/>
            <person name="Crous P."/>
            <person name="Smith M.E."/>
        </authorList>
    </citation>
    <scope>NUCLEOTIDE SEQUENCE</scope>
    <source>
        <strain evidence="1">NBRC 105414</strain>
    </source>
</reference>
<dbReference type="EMBL" id="JANBUL010000320">
    <property type="protein sequence ID" value="KAJ2776986.1"/>
    <property type="molecule type" value="Genomic_DNA"/>
</dbReference>
<sequence>MIECSLQSLPKHLVQKIACHATQWTRTDASSESVSIGNPVWKMQKYLALCRSWRASCLPLGCQDACLSVSRNMEIEDRRYWTPSIRSIEECGGQQYSRHAHLQLPFYAIVSGRLQELLHDCHTVLPAVTSVWLKIYRGDSTVPVPDPCDGYIVGFKRAIARMFPNATAFGIASSVVFGDGEARMEAAAGRLFAEFLRGGQRIQYFTAGNTPIMDPGFAAQSGLTSITYAECANVHVFEELIRNSRRTLQTLAIEAVDPLLLVRLACFPGGSAVEYPELTRLSACCIDQAKLVSRVPLLGAPFPALRHLTLSQAYPFVGDALFRGSYGSMERLSLRLDASDVAVLHGHGVLRPRRFPRVAHLELTLCDQPQCSDEALGMAAAVSEMAPAVANLQLHLPAKDALLRRLDAAPPAALRYLRLASQPLSVAEVLAVLRRVPTLAQLEIDPDGPDEPAERVADMVARFYPLAPRLRHVIFGVGGTASMGAAAHYALLLAVLCPSIACVRWASGPYEFADCCTELAATAAFKPHAARLRLVDWEKKR</sequence>
<keyword evidence="2" id="KW-1185">Reference proteome</keyword>